<gene>
    <name evidence="2" type="ORF">FIU01_09765</name>
</gene>
<feature type="transmembrane region" description="Helical" evidence="1">
    <location>
        <begin position="281"/>
        <end position="302"/>
    </location>
</feature>
<keyword evidence="3" id="KW-1185">Reference proteome</keyword>
<feature type="transmembrane region" description="Helical" evidence="1">
    <location>
        <begin position="112"/>
        <end position="134"/>
    </location>
</feature>
<keyword evidence="1" id="KW-0472">Membrane</keyword>
<feature type="transmembrane region" description="Helical" evidence="1">
    <location>
        <begin position="20"/>
        <end position="47"/>
    </location>
</feature>
<keyword evidence="1" id="KW-0812">Transmembrane</keyword>
<dbReference type="OrthoDB" id="7032238at2"/>
<evidence type="ECO:0000256" key="1">
    <source>
        <dbReference type="SAM" id="Phobius"/>
    </source>
</evidence>
<keyword evidence="1" id="KW-1133">Transmembrane helix</keyword>
<proteinExistence type="predicted"/>
<dbReference type="AlphaFoldDB" id="A0A5B8CWE3"/>
<evidence type="ECO:0000313" key="2">
    <source>
        <dbReference type="EMBL" id="QDC45416.1"/>
    </source>
</evidence>
<sequence>MGANVFPNDQNNASDGLTGATAWGAIFAGAIAALVLTMLLLLLGAGAGLSSISPWSQQGISATAFGVSTIVWLIVTQMLASGMGGYLAGRLRCKWAGTQLDEVYFRDTAHGFLAWSVATLVAACMISSTIGSIVGGGVRSVSTITGAAVLGGVTAAENQMNQADNASPSSAMHYVIDSLFRTNAPATGESNNAAVEVKPAVTTKPEVMRILTNALSMKTMPPADLTYISQLVAKHTGLTPAEAESRVSDLYSTMQKSKQEAEIATKQAIDQARKASFYSTLWLFAALLIGAFSASLAATWGGRARDTY</sequence>
<accession>A0A5B8CWE3</accession>
<name>A0A5B8CWE3_9PROT</name>
<reference evidence="3" key="1">
    <citation type="journal article" date="2019" name="ISME J.">
        <title>Evolution in action: habitat transition from sediment to the pelagial leads to genome streamlining in Methylophilaceae.</title>
        <authorList>
            <person name="Salcher M."/>
            <person name="Schaefle D."/>
            <person name="Kaspar M."/>
            <person name="Neuenschwander S.M."/>
            <person name="Ghai R."/>
        </authorList>
    </citation>
    <scope>NUCLEOTIDE SEQUENCE [LARGE SCALE GENOMIC DNA]</scope>
    <source>
        <strain evidence="3">MMS-M-51</strain>
    </source>
</reference>
<dbReference type="EMBL" id="CP040946">
    <property type="protein sequence ID" value="QDC45416.1"/>
    <property type="molecule type" value="Genomic_DNA"/>
</dbReference>
<dbReference type="KEGG" id="mmec:FIU01_09765"/>
<protein>
    <submittedName>
        <fullName evidence="2">Uncharacterized protein</fullName>
    </submittedName>
</protein>
<feature type="transmembrane region" description="Helical" evidence="1">
    <location>
        <begin position="59"/>
        <end position="80"/>
    </location>
</feature>
<evidence type="ECO:0000313" key="3">
    <source>
        <dbReference type="Proteomes" id="UP000311008"/>
    </source>
</evidence>
<dbReference type="Proteomes" id="UP000311008">
    <property type="component" value="Chromosome"/>
</dbReference>
<organism evidence="2 3">
    <name type="scientific">Methylophilus medardicus</name>
    <dbReference type="NCBI Taxonomy" id="2588534"/>
    <lineage>
        <taxon>Bacteria</taxon>
        <taxon>Pseudomonadati</taxon>
        <taxon>Pseudomonadota</taxon>
        <taxon>Betaproteobacteria</taxon>
        <taxon>Nitrosomonadales</taxon>
        <taxon>Methylophilaceae</taxon>
        <taxon>Methylophilus</taxon>
    </lineage>
</organism>